<evidence type="ECO:0000313" key="2">
    <source>
        <dbReference type="EMBL" id="TGZ79530.1"/>
    </source>
</evidence>
<feature type="compositionally biased region" description="Basic and acidic residues" evidence="1">
    <location>
        <begin position="41"/>
        <end position="50"/>
    </location>
</feature>
<name>A0A4S2MQM1_9PEZI</name>
<feature type="compositionally biased region" description="Low complexity" evidence="1">
    <location>
        <begin position="51"/>
        <end position="89"/>
    </location>
</feature>
<evidence type="ECO:0000313" key="3">
    <source>
        <dbReference type="Proteomes" id="UP000298138"/>
    </source>
</evidence>
<organism evidence="2 3">
    <name type="scientific">Ascodesmis nigricans</name>
    <dbReference type="NCBI Taxonomy" id="341454"/>
    <lineage>
        <taxon>Eukaryota</taxon>
        <taxon>Fungi</taxon>
        <taxon>Dikarya</taxon>
        <taxon>Ascomycota</taxon>
        <taxon>Pezizomycotina</taxon>
        <taxon>Pezizomycetes</taxon>
        <taxon>Pezizales</taxon>
        <taxon>Ascodesmidaceae</taxon>
        <taxon>Ascodesmis</taxon>
    </lineage>
</organism>
<accession>A0A4S2MQM1</accession>
<dbReference type="AlphaFoldDB" id="A0A4S2MQM1"/>
<protein>
    <submittedName>
        <fullName evidence="2">Uncharacterized protein</fullName>
    </submittedName>
</protein>
<dbReference type="EMBL" id="ML220131">
    <property type="protein sequence ID" value="TGZ79530.1"/>
    <property type="molecule type" value="Genomic_DNA"/>
</dbReference>
<sequence>MAPTRKTPARATTTPPRRLASLFDHSFGPTGLPSIAVARKRAAEESRLRSSESAAEITSPAQQNTSTTTPTDTTQPPTNNPVPTEQNQQDVRKNERARKRPHSAGDLVEDCSIAELQELVKKAIQEATNPLKREIQTLKATIERLSGHIQDLNREKNKPNGMEARLGPELVAALNATLQNSGAAAHIRVQRVDINAKGTATVRLGPHATGTMALEYKKELLQAACRVDESITDIQENETWTRIKLHGVSLERYYQPIENKEGLEKLTEDIKNV</sequence>
<evidence type="ECO:0000256" key="1">
    <source>
        <dbReference type="SAM" id="MobiDB-lite"/>
    </source>
</evidence>
<reference evidence="2 3" key="1">
    <citation type="submission" date="2019-04" db="EMBL/GenBank/DDBJ databases">
        <title>Comparative genomics and transcriptomics to analyze fruiting body development in filamentous ascomycetes.</title>
        <authorList>
            <consortium name="DOE Joint Genome Institute"/>
            <person name="Lutkenhaus R."/>
            <person name="Traeger S."/>
            <person name="Breuer J."/>
            <person name="Kuo A."/>
            <person name="Lipzen A."/>
            <person name="Pangilinan J."/>
            <person name="Dilworth D."/>
            <person name="Sandor L."/>
            <person name="Poggeler S."/>
            <person name="Barry K."/>
            <person name="Grigoriev I.V."/>
            <person name="Nowrousian M."/>
        </authorList>
    </citation>
    <scope>NUCLEOTIDE SEQUENCE [LARGE SCALE GENOMIC DNA]</scope>
    <source>
        <strain evidence="2 3">CBS 389.68</strain>
    </source>
</reference>
<feature type="region of interest" description="Disordered" evidence="1">
    <location>
        <begin position="1"/>
        <end position="106"/>
    </location>
</feature>
<feature type="compositionally biased region" description="Low complexity" evidence="1">
    <location>
        <begin position="1"/>
        <end position="20"/>
    </location>
</feature>
<dbReference type="OrthoDB" id="4554167at2759"/>
<gene>
    <name evidence="2" type="ORF">EX30DRAFT_382247</name>
</gene>
<keyword evidence="3" id="KW-1185">Reference proteome</keyword>
<proteinExistence type="predicted"/>
<dbReference type="Proteomes" id="UP000298138">
    <property type="component" value="Unassembled WGS sequence"/>
</dbReference>
<dbReference type="InParanoid" id="A0A4S2MQM1"/>